<evidence type="ECO:0000256" key="10">
    <source>
        <dbReference type="HAMAP-Rule" id="MF_00595"/>
    </source>
</evidence>
<evidence type="ECO:0000256" key="4">
    <source>
        <dbReference type="ARBA" id="ARBA00012305"/>
    </source>
</evidence>
<dbReference type="Gene3D" id="1.20.1440.90">
    <property type="entry name" value="Phosphoenolpyruvate/pyruvate domain"/>
    <property type="match status" value="1"/>
</dbReference>
<keyword evidence="6 10" id="KW-0460">Magnesium</keyword>
<keyword evidence="8 10" id="KW-0120">Carbon dioxide fixation</keyword>
<comment type="similarity">
    <text evidence="3 10">Belongs to the PEPCase type 1 family.</text>
</comment>
<proteinExistence type="inferred from homology"/>
<evidence type="ECO:0000256" key="9">
    <source>
        <dbReference type="ARBA" id="ARBA00048995"/>
    </source>
</evidence>
<dbReference type="InterPro" id="IPR018129">
    <property type="entry name" value="PEP_COase_Lys_AS"/>
</dbReference>
<evidence type="ECO:0000256" key="2">
    <source>
        <dbReference type="ARBA" id="ARBA00003670"/>
    </source>
</evidence>
<reference evidence="13" key="1">
    <citation type="submission" date="2016-07" db="EMBL/GenBank/DDBJ databases">
        <authorList>
            <person name="Kauffman K."/>
            <person name="Arevalo P."/>
            <person name="Polz M.F."/>
        </authorList>
    </citation>
    <scope>NUCLEOTIDE SEQUENCE</scope>
    <source>
        <strain evidence="13">10N.222.46.E12</strain>
    </source>
</reference>
<evidence type="ECO:0000256" key="8">
    <source>
        <dbReference type="ARBA" id="ARBA00023300"/>
    </source>
</evidence>
<dbReference type="InterPro" id="IPR022805">
    <property type="entry name" value="PEP_COase_bac/pln-type"/>
</dbReference>
<evidence type="ECO:0000256" key="5">
    <source>
        <dbReference type="ARBA" id="ARBA00022419"/>
    </source>
</evidence>
<dbReference type="AlphaFoldDB" id="A0A7Z1MKM4"/>
<dbReference type="HAMAP" id="MF_00595">
    <property type="entry name" value="PEPcase_type1"/>
    <property type="match status" value="1"/>
</dbReference>
<sequence length="876" mass="98990">MNEKYAALKSNVSMLGRLLGNTIQDAHGDVILEKVETIRKLSKSARAGNKADRDSLVEEIKNLPNEQLTPVARAFNQFLNLTNMAEQYHTISRHCEEHVCEPDVLQSLFSKLNQNDISKLDAAQAVRDLNIELVLTAHPTEITRRTMINKLVKINECLSKLELSDLSHKERVKTERRLEQLIAQGWHSDVIRQQRPTPLDEAKWGFAVVENSLWEAVPDFLREMDGRLKGYLGEGLPIDARPVHFSSWMGGDRDGNPFVTHTITKEVLRLSRWKAADLYLGDVNELITELSMTKCNDAVRELAGDEHEAYRAILKSLRTLLNNTLEVLDAKLHDTEVPKKETLQNIDQLWTPLYACYQSLHECGMGVIADGSLLDTLRRLKAFGVHLVRLDVRQESTRHSDVLSELTRYLGIGDYDQWSEQDKIAFLTNELSSKRPLLPRDWEPSEQVKEVLDTCKVIAAQPREAFGAYVISMARTASDVLAVHLLLQECGCPYRMDVCPLFETLDDLNNSEAVMKQLMSIDLYRGFIQNHQMVMIGYSDSAKDAGVMSAGWAQYDAMDKLVKVCEEEGIELTLFHGRGGTVGRGGAPAHAALLSQPPKSLKGGLRVTEQGEMIRFKLGLPDVAVNSFNLYASAILEANLLPPPEPKQEWRDLMEVLSQVSCEAYRNVVRGEEKFVPYFRQATPELELGKLPLGSRPAKRNPNGGVESLRAIPWIFSWSQNRLVLPAWLGAGEAIQYSVDQGHQALLEEMCREWPFFSTRLGMLEMVYSKCNMEIAKYYDQRLVDEELLPLGELLREQLQKDIKAVLNVENNENLMQSDPWGLESIRLRNIYVEPLNMLQAELLYRTRKCETPPAELEEALMVTIAGIAAGMRNTG</sequence>
<name>A0A7Z1MKM4_9VIBR</name>
<protein>
    <recommendedName>
        <fullName evidence="5 10">Phosphoenolpyruvate carboxylase</fullName>
        <shortName evidence="10">PEPC</shortName>
        <shortName evidence="10">PEPCase</shortName>
        <ecNumber evidence="4 10">4.1.1.31</ecNumber>
    </recommendedName>
</protein>
<evidence type="ECO:0000256" key="11">
    <source>
        <dbReference type="PROSITE-ProRule" id="PRU10111"/>
    </source>
</evidence>
<dbReference type="GO" id="GO:0008964">
    <property type="term" value="F:phosphoenolpyruvate carboxylase activity"/>
    <property type="evidence" value="ECO:0007669"/>
    <property type="project" value="UniProtKB-UniRule"/>
</dbReference>
<gene>
    <name evidence="10" type="primary">ppc</name>
    <name evidence="13" type="ORF">BCS90_14250</name>
</gene>
<reference evidence="13" key="2">
    <citation type="journal article" date="2018" name="Nature">
        <title>A major lineage of non-tailed dsDNA viruses as unrecognized killers of marine bacteria.</title>
        <authorList>
            <person name="Kauffman K.M."/>
            <person name="Hussain F.A."/>
            <person name="Yang J."/>
            <person name="Arevalo P."/>
            <person name="Brown J.M."/>
            <person name="Chang W.K."/>
            <person name="VanInsberghe D."/>
            <person name="Elsherbini J."/>
            <person name="Sharma R.S."/>
            <person name="Cutler M.B."/>
            <person name="Kelly L."/>
            <person name="Polz M.F."/>
        </authorList>
    </citation>
    <scope>NUCLEOTIDE SEQUENCE</scope>
    <source>
        <strain evidence="13">10N.222.46.E12</strain>
    </source>
</reference>
<feature type="active site" evidence="10 11">
    <location>
        <position position="138"/>
    </location>
</feature>
<dbReference type="GO" id="GO:0000287">
    <property type="term" value="F:magnesium ion binding"/>
    <property type="evidence" value="ECO:0007669"/>
    <property type="project" value="UniProtKB-UniRule"/>
</dbReference>
<dbReference type="GO" id="GO:0006099">
    <property type="term" value="P:tricarboxylic acid cycle"/>
    <property type="evidence" value="ECO:0007669"/>
    <property type="project" value="InterPro"/>
</dbReference>
<keyword evidence="7 10" id="KW-0456">Lyase</keyword>
<dbReference type="NCBIfam" id="NF000584">
    <property type="entry name" value="PRK00009.1"/>
    <property type="match status" value="1"/>
</dbReference>
<dbReference type="PANTHER" id="PTHR30523:SF6">
    <property type="entry name" value="PHOSPHOENOLPYRUVATE CARBOXYLASE"/>
    <property type="match status" value="1"/>
</dbReference>
<evidence type="ECO:0000256" key="1">
    <source>
        <dbReference type="ARBA" id="ARBA00001946"/>
    </source>
</evidence>
<dbReference type="GO" id="GO:0006107">
    <property type="term" value="P:oxaloacetate metabolic process"/>
    <property type="evidence" value="ECO:0007669"/>
    <property type="project" value="UniProtKB-UniRule"/>
</dbReference>
<comment type="function">
    <text evidence="2 10">Forms oxaloacetate, a four-carbon dicarboxylic acid source for the tricarboxylic acid cycle.</text>
</comment>
<dbReference type="PRINTS" id="PR00150">
    <property type="entry name" value="PEPCARBXLASE"/>
</dbReference>
<comment type="subunit">
    <text evidence="10">Homotetramer.</text>
</comment>
<dbReference type="EMBL" id="MDBS01000019">
    <property type="protein sequence ID" value="PMP30743.1"/>
    <property type="molecule type" value="Genomic_DNA"/>
</dbReference>
<dbReference type="SUPFAM" id="SSF51621">
    <property type="entry name" value="Phosphoenolpyruvate/pyruvate domain"/>
    <property type="match status" value="1"/>
</dbReference>
<evidence type="ECO:0000256" key="3">
    <source>
        <dbReference type="ARBA" id="ARBA00008346"/>
    </source>
</evidence>
<comment type="cofactor">
    <cofactor evidence="1 10">
        <name>Mg(2+)</name>
        <dbReference type="ChEBI" id="CHEBI:18420"/>
    </cofactor>
</comment>
<dbReference type="PROSITE" id="PS00781">
    <property type="entry name" value="PEPCASE_1"/>
    <property type="match status" value="1"/>
</dbReference>
<evidence type="ECO:0000313" key="13">
    <source>
        <dbReference type="EMBL" id="PMP30743.1"/>
    </source>
</evidence>
<feature type="active site" evidence="10 12">
    <location>
        <position position="543"/>
    </location>
</feature>
<comment type="catalytic activity">
    <reaction evidence="9 10">
        <text>oxaloacetate + phosphate = phosphoenolpyruvate + hydrogencarbonate</text>
        <dbReference type="Rhea" id="RHEA:28370"/>
        <dbReference type="ChEBI" id="CHEBI:16452"/>
        <dbReference type="ChEBI" id="CHEBI:17544"/>
        <dbReference type="ChEBI" id="CHEBI:43474"/>
        <dbReference type="ChEBI" id="CHEBI:58702"/>
        <dbReference type="EC" id="4.1.1.31"/>
    </reaction>
</comment>
<comment type="caution">
    <text evidence="13">The sequence shown here is derived from an EMBL/GenBank/DDBJ whole genome shotgun (WGS) entry which is preliminary data.</text>
</comment>
<dbReference type="Pfam" id="PF00311">
    <property type="entry name" value="PEPcase"/>
    <property type="match status" value="1"/>
</dbReference>
<accession>A0A7Z1MKM4</accession>
<evidence type="ECO:0000256" key="6">
    <source>
        <dbReference type="ARBA" id="ARBA00022842"/>
    </source>
</evidence>
<dbReference type="GO" id="GO:0005829">
    <property type="term" value="C:cytosol"/>
    <property type="evidence" value="ECO:0007669"/>
    <property type="project" value="TreeGrafter"/>
</dbReference>
<dbReference type="InterPro" id="IPR033129">
    <property type="entry name" value="PEPCASE_His_AS"/>
</dbReference>
<dbReference type="EC" id="4.1.1.31" evidence="4 10"/>
<dbReference type="GO" id="GO:0015977">
    <property type="term" value="P:carbon fixation"/>
    <property type="evidence" value="ECO:0007669"/>
    <property type="project" value="UniProtKB-UniRule"/>
</dbReference>
<dbReference type="PANTHER" id="PTHR30523">
    <property type="entry name" value="PHOSPHOENOLPYRUVATE CARBOXYLASE"/>
    <property type="match status" value="1"/>
</dbReference>
<evidence type="ECO:0000256" key="12">
    <source>
        <dbReference type="PROSITE-ProRule" id="PRU10112"/>
    </source>
</evidence>
<evidence type="ECO:0000256" key="7">
    <source>
        <dbReference type="ARBA" id="ARBA00023239"/>
    </source>
</evidence>
<organism evidence="13">
    <name type="scientific">Vibrio cyclitrophicus</name>
    <dbReference type="NCBI Taxonomy" id="47951"/>
    <lineage>
        <taxon>Bacteria</taxon>
        <taxon>Pseudomonadati</taxon>
        <taxon>Pseudomonadota</taxon>
        <taxon>Gammaproteobacteria</taxon>
        <taxon>Vibrionales</taxon>
        <taxon>Vibrionaceae</taxon>
        <taxon>Vibrio</taxon>
    </lineage>
</organism>
<dbReference type="InterPro" id="IPR015813">
    <property type="entry name" value="Pyrv/PenolPyrv_kinase-like_dom"/>
</dbReference>
<dbReference type="PROSITE" id="PS00393">
    <property type="entry name" value="PEPCASE_2"/>
    <property type="match status" value="1"/>
</dbReference>
<keyword evidence="13" id="KW-0670">Pyruvate</keyword>
<dbReference type="InterPro" id="IPR021135">
    <property type="entry name" value="PEP_COase"/>
</dbReference>